<keyword evidence="3" id="KW-1185">Reference proteome</keyword>
<protein>
    <recommendedName>
        <fullName evidence="4">Peptidase aspartic putative domain-containing protein</fullName>
    </recommendedName>
</protein>
<evidence type="ECO:0000313" key="3">
    <source>
        <dbReference type="Proteomes" id="UP000821853"/>
    </source>
</evidence>
<feature type="compositionally biased region" description="Basic and acidic residues" evidence="1">
    <location>
        <begin position="182"/>
        <end position="192"/>
    </location>
</feature>
<organism evidence="2 3">
    <name type="scientific">Haemaphysalis longicornis</name>
    <name type="common">Bush tick</name>
    <dbReference type="NCBI Taxonomy" id="44386"/>
    <lineage>
        <taxon>Eukaryota</taxon>
        <taxon>Metazoa</taxon>
        <taxon>Ecdysozoa</taxon>
        <taxon>Arthropoda</taxon>
        <taxon>Chelicerata</taxon>
        <taxon>Arachnida</taxon>
        <taxon>Acari</taxon>
        <taxon>Parasitiformes</taxon>
        <taxon>Ixodida</taxon>
        <taxon>Ixodoidea</taxon>
        <taxon>Ixodidae</taxon>
        <taxon>Haemaphysalinae</taxon>
        <taxon>Haemaphysalis</taxon>
    </lineage>
</organism>
<dbReference type="OMA" id="ADYYWEI"/>
<name>A0A9J6GZW7_HAELO</name>
<accession>A0A9J6GZW7</accession>
<reference evidence="2 3" key="1">
    <citation type="journal article" date="2020" name="Cell">
        <title>Large-Scale Comparative Analyses of Tick Genomes Elucidate Their Genetic Diversity and Vector Capacities.</title>
        <authorList>
            <consortium name="Tick Genome and Microbiome Consortium (TIGMIC)"/>
            <person name="Jia N."/>
            <person name="Wang J."/>
            <person name="Shi W."/>
            <person name="Du L."/>
            <person name="Sun Y."/>
            <person name="Zhan W."/>
            <person name="Jiang J.F."/>
            <person name="Wang Q."/>
            <person name="Zhang B."/>
            <person name="Ji P."/>
            <person name="Bell-Sakyi L."/>
            <person name="Cui X.M."/>
            <person name="Yuan T.T."/>
            <person name="Jiang B.G."/>
            <person name="Yang W.F."/>
            <person name="Lam T.T."/>
            <person name="Chang Q.C."/>
            <person name="Ding S.J."/>
            <person name="Wang X.J."/>
            <person name="Zhu J.G."/>
            <person name="Ruan X.D."/>
            <person name="Zhao L."/>
            <person name="Wei J.T."/>
            <person name="Ye R.Z."/>
            <person name="Que T.C."/>
            <person name="Du C.H."/>
            <person name="Zhou Y.H."/>
            <person name="Cheng J.X."/>
            <person name="Dai P.F."/>
            <person name="Guo W.B."/>
            <person name="Han X.H."/>
            <person name="Huang E.J."/>
            <person name="Li L.F."/>
            <person name="Wei W."/>
            <person name="Gao Y.C."/>
            <person name="Liu J.Z."/>
            <person name="Shao H.Z."/>
            <person name="Wang X."/>
            <person name="Wang C.C."/>
            <person name="Yang T.C."/>
            <person name="Huo Q.B."/>
            <person name="Li W."/>
            <person name="Chen H.Y."/>
            <person name="Chen S.E."/>
            <person name="Zhou L.G."/>
            <person name="Ni X.B."/>
            <person name="Tian J.H."/>
            <person name="Sheng Y."/>
            <person name="Liu T."/>
            <person name="Pan Y.S."/>
            <person name="Xia L.Y."/>
            <person name="Li J."/>
            <person name="Zhao F."/>
            <person name="Cao W.C."/>
        </authorList>
    </citation>
    <scope>NUCLEOTIDE SEQUENCE [LARGE SCALE GENOMIC DNA]</scope>
    <source>
        <strain evidence="2">HaeL-2018</strain>
    </source>
</reference>
<dbReference type="VEuPathDB" id="VectorBase:HLOH_053277"/>
<feature type="region of interest" description="Disordered" evidence="1">
    <location>
        <begin position="175"/>
        <end position="199"/>
    </location>
</feature>
<evidence type="ECO:0000256" key="1">
    <source>
        <dbReference type="SAM" id="MobiDB-lite"/>
    </source>
</evidence>
<dbReference type="AlphaFoldDB" id="A0A9J6GZW7"/>
<gene>
    <name evidence="2" type="ORF">HPB48_013223</name>
</gene>
<dbReference type="EMBL" id="JABSTR010000010">
    <property type="protein sequence ID" value="KAH9379967.1"/>
    <property type="molecule type" value="Genomic_DNA"/>
</dbReference>
<proteinExistence type="predicted"/>
<sequence>MRVVEMKIKGHSSEEEINIDALEIDMISKDTLPSPPNRVLKEVKALGLTLADDLTQYHKSRVPLTTSLLVGADYYWEIVKGRTKRLQNKVLAVETILGWTLHGPTQFRAQPINSSKVMVLKVTTTNEDINEEVKRFWELESIGISDNIAHTNTKDNDGVHTYIKDTMTFPGRTLRSHASLEGTRHVGREQVRSPKKRHLQVSKKLLKDPKNLQA</sequence>
<comment type="caution">
    <text evidence="2">The sequence shown here is derived from an EMBL/GenBank/DDBJ whole genome shotgun (WGS) entry which is preliminary data.</text>
</comment>
<evidence type="ECO:0000313" key="2">
    <source>
        <dbReference type="EMBL" id="KAH9379967.1"/>
    </source>
</evidence>
<dbReference type="OrthoDB" id="6430666at2759"/>
<evidence type="ECO:0008006" key="4">
    <source>
        <dbReference type="Google" id="ProtNLM"/>
    </source>
</evidence>
<dbReference type="Proteomes" id="UP000821853">
    <property type="component" value="Chromosome 8"/>
</dbReference>